<dbReference type="InterPro" id="IPR051013">
    <property type="entry name" value="MBL_superfamily_lactonases"/>
</dbReference>
<dbReference type="AlphaFoldDB" id="A0A848DSB9"/>
<dbReference type="Proteomes" id="UP000586918">
    <property type="component" value="Unassembled WGS sequence"/>
</dbReference>
<comment type="caution">
    <text evidence="6">The sequence shown here is derived from an EMBL/GenBank/DDBJ whole genome shotgun (WGS) entry which is preliminary data.</text>
</comment>
<keyword evidence="3 6" id="KW-0378">Hydrolase</keyword>
<dbReference type="InterPro" id="IPR001279">
    <property type="entry name" value="Metallo-B-lactamas"/>
</dbReference>
<dbReference type="RefSeq" id="WP_169416058.1">
    <property type="nucleotide sequence ID" value="NZ_JAAXKZ010000184.1"/>
</dbReference>
<keyword evidence="7" id="KW-1185">Reference proteome</keyword>
<dbReference type="PANTHER" id="PTHR42978:SF6">
    <property type="entry name" value="QUORUM-QUENCHING LACTONASE YTNP-RELATED"/>
    <property type="match status" value="1"/>
</dbReference>
<dbReference type="GO" id="GO:0016787">
    <property type="term" value="F:hydrolase activity"/>
    <property type="evidence" value="ECO:0007669"/>
    <property type="project" value="UniProtKB-KW"/>
</dbReference>
<protein>
    <submittedName>
        <fullName evidence="6">MBL fold metallo-hydrolase</fullName>
    </submittedName>
</protein>
<evidence type="ECO:0000256" key="4">
    <source>
        <dbReference type="ARBA" id="ARBA00022833"/>
    </source>
</evidence>
<dbReference type="CDD" id="cd07720">
    <property type="entry name" value="OPHC2-like_MBL-fold"/>
    <property type="match status" value="1"/>
</dbReference>
<dbReference type="Gene3D" id="3.60.15.10">
    <property type="entry name" value="Ribonuclease Z/Hydroxyacylglutathione hydrolase-like"/>
    <property type="match status" value="1"/>
</dbReference>
<dbReference type="SMART" id="SM00849">
    <property type="entry name" value="Lactamase_B"/>
    <property type="match status" value="1"/>
</dbReference>
<keyword evidence="4" id="KW-0862">Zinc</keyword>
<gene>
    <name evidence="6" type="ORF">HF519_28410</name>
</gene>
<dbReference type="Pfam" id="PF00753">
    <property type="entry name" value="Lactamase_B"/>
    <property type="match status" value="1"/>
</dbReference>
<feature type="domain" description="Metallo-beta-lactamase" evidence="5">
    <location>
        <begin position="54"/>
        <end position="248"/>
    </location>
</feature>
<evidence type="ECO:0000256" key="2">
    <source>
        <dbReference type="ARBA" id="ARBA00022723"/>
    </source>
</evidence>
<dbReference type="GO" id="GO:0046872">
    <property type="term" value="F:metal ion binding"/>
    <property type="evidence" value="ECO:0007669"/>
    <property type="project" value="UniProtKB-KW"/>
</dbReference>
<name>A0A848DSB9_9PSEU</name>
<dbReference type="InterPro" id="IPR036866">
    <property type="entry name" value="RibonucZ/Hydroxyglut_hydro"/>
</dbReference>
<comment type="similarity">
    <text evidence="1">Belongs to the metallo-beta-lactamase superfamily.</text>
</comment>
<reference evidence="6 7" key="1">
    <citation type="submission" date="2020-04" db="EMBL/GenBank/DDBJ databases">
        <authorList>
            <person name="Klaysubun C."/>
            <person name="Duangmal K."/>
            <person name="Lipun K."/>
        </authorList>
    </citation>
    <scope>NUCLEOTIDE SEQUENCE [LARGE SCALE GENOMIC DNA]</scope>
    <source>
        <strain evidence="6 7">DSM 45300</strain>
    </source>
</reference>
<dbReference type="EMBL" id="JAAXKZ010000184">
    <property type="protein sequence ID" value="NMH95403.1"/>
    <property type="molecule type" value="Genomic_DNA"/>
</dbReference>
<dbReference type="PANTHER" id="PTHR42978">
    <property type="entry name" value="QUORUM-QUENCHING LACTONASE YTNP-RELATED-RELATED"/>
    <property type="match status" value="1"/>
</dbReference>
<sequence>MRIGDIEILPVLDGTGREPAAEVLTRPGVDDPWSCHPVGIDASGVDHDGILHLPLGGFLVRTGERVVLVDAGVGTIDNGKYAGGGFLDALRGYGVAPEDVTDVVFTHLHFDHVGWATKKGEVVFGNATYRVHAEDWAHFVESADAEAGAVRKLSPLASRLETFTSDVTIAPGLDARHTPGHTPGSTVYVVSSGDERALLLGDVVHSVVELAEPDWEAVFDVDPVAARAARNALADEVADTDALVVGAHFPGLRFGRVVTTGGNRAFRAI</sequence>
<evidence type="ECO:0000313" key="6">
    <source>
        <dbReference type="EMBL" id="NMH95403.1"/>
    </source>
</evidence>
<evidence type="ECO:0000259" key="5">
    <source>
        <dbReference type="SMART" id="SM00849"/>
    </source>
</evidence>
<evidence type="ECO:0000313" key="7">
    <source>
        <dbReference type="Proteomes" id="UP000586918"/>
    </source>
</evidence>
<keyword evidence="2" id="KW-0479">Metal-binding</keyword>
<accession>A0A848DSB9</accession>
<dbReference type="SUPFAM" id="SSF56281">
    <property type="entry name" value="Metallo-hydrolase/oxidoreductase"/>
    <property type="match status" value="1"/>
</dbReference>
<evidence type="ECO:0000256" key="1">
    <source>
        <dbReference type="ARBA" id="ARBA00007749"/>
    </source>
</evidence>
<evidence type="ECO:0000256" key="3">
    <source>
        <dbReference type="ARBA" id="ARBA00022801"/>
    </source>
</evidence>
<organism evidence="6 7">
    <name type="scientific">Pseudonocardia bannensis</name>
    <dbReference type="NCBI Taxonomy" id="630973"/>
    <lineage>
        <taxon>Bacteria</taxon>
        <taxon>Bacillati</taxon>
        <taxon>Actinomycetota</taxon>
        <taxon>Actinomycetes</taxon>
        <taxon>Pseudonocardiales</taxon>
        <taxon>Pseudonocardiaceae</taxon>
        <taxon>Pseudonocardia</taxon>
    </lineage>
</organism>
<proteinExistence type="inferred from homology"/>